<dbReference type="OrthoDB" id="10548729at2759"/>
<organism evidence="2 3">
    <name type="scientific">Paramecium octaurelia</name>
    <dbReference type="NCBI Taxonomy" id="43137"/>
    <lineage>
        <taxon>Eukaryota</taxon>
        <taxon>Sar</taxon>
        <taxon>Alveolata</taxon>
        <taxon>Ciliophora</taxon>
        <taxon>Intramacronucleata</taxon>
        <taxon>Oligohymenophorea</taxon>
        <taxon>Peniculida</taxon>
        <taxon>Parameciidae</taxon>
        <taxon>Paramecium</taxon>
    </lineage>
</organism>
<dbReference type="AlphaFoldDB" id="A0A8S1WSZ4"/>
<evidence type="ECO:0000313" key="3">
    <source>
        <dbReference type="Proteomes" id="UP000683925"/>
    </source>
</evidence>
<gene>
    <name evidence="2" type="ORF">POCTA_138.1.T1000042</name>
</gene>
<dbReference type="Proteomes" id="UP000683925">
    <property type="component" value="Unassembled WGS sequence"/>
</dbReference>
<feature type="region of interest" description="Disordered" evidence="1">
    <location>
        <begin position="1"/>
        <end position="24"/>
    </location>
</feature>
<dbReference type="EMBL" id="CAJJDP010000100">
    <property type="protein sequence ID" value="CAD8191515.1"/>
    <property type="molecule type" value="Genomic_DNA"/>
</dbReference>
<proteinExistence type="predicted"/>
<evidence type="ECO:0000313" key="2">
    <source>
        <dbReference type="EMBL" id="CAD8191515.1"/>
    </source>
</evidence>
<accession>A0A8S1WSZ4</accession>
<reference evidence="2" key="1">
    <citation type="submission" date="2021-01" db="EMBL/GenBank/DDBJ databases">
        <authorList>
            <consortium name="Genoscope - CEA"/>
            <person name="William W."/>
        </authorList>
    </citation>
    <scope>NUCLEOTIDE SEQUENCE</scope>
</reference>
<evidence type="ECO:0000256" key="1">
    <source>
        <dbReference type="SAM" id="MobiDB-lite"/>
    </source>
</evidence>
<comment type="caution">
    <text evidence="2">The sequence shown here is derived from an EMBL/GenBank/DDBJ whole genome shotgun (WGS) entry which is preliminary data.</text>
</comment>
<sequence>MLLTTTSQRNEIQTQPQNSYKQIQQSGDQSNVQIQILPTYQNYHIFKKSKPCDILYPCKKNYFEKKLSDKERDNSEQEWTIMEESNYFYNYCCSQYRSFKLCAKYGSVEQYVGRRSKNVFCQDILMEITKQGEQEKIGEIQAISPEFKTECKKSFIYTKPLIKIVYFVNNVEAQVLVITLAKTTFHNYYLRQCCLPYSEIIYNIYEKNKEQASPQIGDITNKFQGCSKEYCTRGDQFQIDMTKKIENKDIEALIMFGCLQLTYQEYEQMIKLP</sequence>
<keyword evidence="3" id="KW-1185">Reference proteome</keyword>
<name>A0A8S1WSZ4_PAROT</name>
<evidence type="ECO:0008006" key="4">
    <source>
        <dbReference type="Google" id="ProtNLM"/>
    </source>
</evidence>
<protein>
    <recommendedName>
        <fullName evidence="4">Phospholipid scramblase</fullName>
    </recommendedName>
</protein>
<dbReference type="OMA" id="KECCTRV"/>